<feature type="transmembrane region" description="Helical" evidence="5">
    <location>
        <begin position="5"/>
        <end position="22"/>
    </location>
</feature>
<keyword evidence="2 5" id="KW-0812">Transmembrane</keyword>
<evidence type="ECO:0000256" key="4">
    <source>
        <dbReference type="ARBA" id="ARBA00023136"/>
    </source>
</evidence>
<evidence type="ECO:0000313" key="6">
    <source>
        <dbReference type="EMBL" id="TWT35077.1"/>
    </source>
</evidence>
<dbReference type="OrthoDB" id="266136at2"/>
<evidence type="ECO:0000256" key="3">
    <source>
        <dbReference type="ARBA" id="ARBA00022989"/>
    </source>
</evidence>
<keyword evidence="3 5" id="KW-1133">Transmembrane helix</keyword>
<keyword evidence="7" id="KW-1185">Reference proteome</keyword>
<sequence>MLPTWLVILFCVVGAIFVAILWKYFSLWLQGFVSGARIGLFQLFLMSLRNVNPRIIMQCRVMAVQAGIDDIPTQAMEAQHLAGGDVLRLTLALIAANRAGISLDWETAAAIDLAGRDVLEAVRVSVNPKVIRCPDPEVADQDTLDGVAKDGIQLKVRVLVTVRTNLLQLIGGATETTVIARVGQGIVSAIGSCETYQDALTDPMAISREVLAKGLDSQTAFAIVSIDIADIDVGSNIGASLQIDQANADIRIARAAAEKRRAMAVAYEQEMRSLTQENKAKVVLAEAKIPKAIAESYRSGQLTTEVRRLQLPYRRHLPARNPENQRFLKAPGS</sequence>
<dbReference type="Proteomes" id="UP000317243">
    <property type="component" value="Unassembled WGS sequence"/>
</dbReference>
<keyword evidence="4 5" id="KW-0472">Membrane</keyword>
<dbReference type="AlphaFoldDB" id="A0A5C5VAV1"/>
<protein>
    <submittedName>
        <fullName evidence="6">SigmaW regulon antibacterial</fullName>
    </submittedName>
</protein>
<keyword evidence="1" id="KW-1003">Cell membrane</keyword>
<dbReference type="InterPro" id="IPR022853">
    <property type="entry name" value="FloA"/>
</dbReference>
<name>A0A5C5VAV1_9PLAN</name>
<organism evidence="6 7">
    <name type="scientific">Thalassoglobus neptunius</name>
    <dbReference type="NCBI Taxonomy" id="1938619"/>
    <lineage>
        <taxon>Bacteria</taxon>
        <taxon>Pseudomonadati</taxon>
        <taxon>Planctomycetota</taxon>
        <taxon>Planctomycetia</taxon>
        <taxon>Planctomycetales</taxon>
        <taxon>Planctomycetaceae</taxon>
        <taxon>Thalassoglobus</taxon>
    </lineage>
</organism>
<evidence type="ECO:0000256" key="2">
    <source>
        <dbReference type="ARBA" id="ARBA00022692"/>
    </source>
</evidence>
<dbReference type="RefSeq" id="WP_146512493.1">
    <property type="nucleotide sequence ID" value="NZ_SIHI01000073.1"/>
</dbReference>
<evidence type="ECO:0000256" key="5">
    <source>
        <dbReference type="SAM" id="Phobius"/>
    </source>
</evidence>
<dbReference type="NCBIfam" id="NF010186">
    <property type="entry name" value="PRK13665.1"/>
    <property type="match status" value="1"/>
</dbReference>
<accession>A0A5C5VAV1</accession>
<proteinExistence type="predicted"/>
<dbReference type="EMBL" id="SIHI01000073">
    <property type="protein sequence ID" value="TWT35077.1"/>
    <property type="molecule type" value="Genomic_DNA"/>
</dbReference>
<evidence type="ECO:0000256" key="1">
    <source>
        <dbReference type="ARBA" id="ARBA00022475"/>
    </source>
</evidence>
<reference evidence="6 7" key="1">
    <citation type="submission" date="2019-02" db="EMBL/GenBank/DDBJ databases">
        <title>Deep-cultivation of Planctomycetes and their phenomic and genomic characterization uncovers novel biology.</title>
        <authorList>
            <person name="Wiegand S."/>
            <person name="Jogler M."/>
            <person name="Boedeker C."/>
            <person name="Pinto D."/>
            <person name="Vollmers J."/>
            <person name="Rivas-Marin E."/>
            <person name="Kohn T."/>
            <person name="Peeters S.H."/>
            <person name="Heuer A."/>
            <person name="Rast P."/>
            <person name="Oberbeckmann S."/>
            <person name="Bunk B."/>
            <person name="Jeske O."/>
            <person name="Meyerdierks A."/>
            <person name="Storesund J.E."/>
            <person name="Kallscheuer N."/>
            <person name="Luecker S."/>
            <person name="Lage O.M."/>
            <person name="Pohl T."/>
            <person name="Merkel B.J."/>
            <person name="Hornburger P."/>
            <person name="Mueller R.-W."/>
            <person name="Bruemmer F."/>
            <person name="Labrenz M."/>
            <person name="Spormann A.M."/>
            <person name="Op Den Camp H."/>
            <person name="Overmann J."/>
            <person name="Amann R."/>
            <person name="Jetten M.S.M."/>
            <person name="Mascher T."/>
            <person name="Medema M.H."/>
            <person name="Devos D.P."/>
            <person name="Kaster A.-K."/>
            <person name="Ovreas L."/>
            <person name="Rohde M."/>
            <person name="Galperin M.Y."/>
            <person name="Jogler C."/>
        </authorList>
    </citation>
    <scope>NUCLEOTIDE SEQUENCE [LARGE SCALE GENOMIC DNA]</scope>
    <source>
        <strain evidence="6 7">KOR42</strain>
    </source>
</reference>
<gene>
    <name evidence="6" type="ORF">KOR42_52250</name>
</gene>
<dbReference type="Pfam" id="PF12127">
    <property type="entry name" value="FloA"/>
    <property type="match status" value="1"/>
</dbReference>
<evidence type="ECO:0000313" key="7">
    <source>
        <dbReference type="Proteomes" id="UP000317243"/>
    </source>
</evidence>
<comment type="caution">
    <text evidence="6">The sequence shown here is derived from an EMBL/GenBank/DDBJ whole genome shotgun (WGS) entry which is preliminary data.</text>
</comment>